<keyword evidence="3" id="KW-0533">Nickel</keyword>
<keyword evidence="11" id="KW-1185">Reference proteome</keyword>
<dbReference type="RefSeq" id="WP_094603622.1">
    <property type="nucleotide sequence ID" value="NZ_CP155573.1"/>
</dbReference>
<keyword evidence="5 9" id="KW-0560">Oxidoreductase</keyword>
<dbReference type="EMBL" id="CP155573">
    <property type="protein sequence ID" value="XFO69238.1"/>
    <property type="molecule type" value="Genomic_DNA"/>
</dbReference>
<dbReference type="Proteomes" id="UP000216752">
    <property type="component" value="Chromosome"/>
</dbReference>
<sequence>MKSQEPLDSSVKEMLDVAKTSNVSTVWDRYQSQLPQCGFGESGICCRNCLQGPCRISPFGDGPDVGVCGASADTIVARNLIRGIAGGAASHSGHGKHLAHVLKKVAKGEALAYGVKEAAKLNAVAARLGIPTENRSTKEIAGDVAQAALDEFSERETPNAWAATTLTAGRVAKLNELKVMPYGIDSIIAEIMHRTTLGVDADPVNLLLGGIKGAIADFAGCHLGTDLADILFGIPAPSVSEANMGVIKEKAVNIALHGHNPLLSDMIVATSREPEILAEAKAAGAEQGIQLMGICCTGNEVLMRHGVPTVTTAVSQELPILTGAIDAMIVDYQCVYPSLPTVAACFGTPLITTMDIAKIPGATHIEFDEDHASEKAREIIRIAITAFKRRCNKPVHIPPKTSKVVAGFSTETIVGALAKLNADDPLQPLVDNIVNGNIQGVVLFAGCSNIKVGHDQNFVAIAKELIARNILVLATGCGAGAFARNGLLDPQATLDYAGDGLKAVLTAIGEANGLNGPLPPILHMGSCVDNSRPVDIAVALANKLKVDIPQLPVVASAPEYKTEKALAIGTWAATLGLPTHLGLVPPVVGSKLVTRILTQDIKELTGGYFIVEPDPILAAEKIFNAIQERRQNLNISTRRW</sequence>
<evidence type="ECO:0000256" key="8">
    <source>
        <dbReference type="ARBA" id="ARBA00048733"/>
    </source>
</evidence>
<dbReference type="InterPro" id="IPR010047">
    <property type="entry name" value="CODH"/>
</dbReference>
<dbReference type="NCBIfam" id="TIGR01702">
    <property type="entry name" value="CO_DH_cata"/>
    <property type="match status" value="1"/>
</dbReference>
<organism evidence="10 11">
    <name type="scientific">Sporomusa silvacetica DSM 10669</name>
    <dbReference type="NCBI Taxonomy" id="1123289"/>
    <lineage>
        <taxon>Bacteria</taxon>
        <taxon>Bacillati</taxon>
        <taxon>Bacillota</taxon>
        <taxon>Negativicutes</taxon>
        <taxon>Selenomonadales</taxon>
        <taxon>Sporomusaceae</taxon>
        <taxon>Sporomusa</taxon>
    </lineage>
</organism>
<dbReference type="InterPro" id="IPR004137">
    <property type="entry name" value="HCP/CODH"/>
</dbReference>
<keyword evidence="7 9" id="KW-0411">Iron-sulfur</keyword>
<proteinExistence type="predicted"/>
<keyword evidence="2 9" id="KW-0004">4Fe-4S</keyword>
<dbReference type="InterPro" id="IPR016099">
    <property type="entry name" value="Prismane-like_a/b-sand"/>
</dbReference>
<dbReference type="Pfam" id="PF03063">
    <property type="entry name" value="Prismane"/>
    <property type="match status" value="1"/>
</dbReference>
<dbReference type="PANTHER" id="PTHR30109:SF4">
    <property type="entry name" value="CARBON MONOXIDE DEHYDROGENASE"/>
    <property type="match status" value="1"/>
</dbReference>
<dbReference type="Gene3D" id="1.20.1270.30">
    <property type="match status" value="1"/>
</dbReference>
<dbReference type="Gene3D" id="3.40.50.2030">
    <property type="match status" value="2"/>
</dbReference>
<keyword evidence="6 9" id="KW-0408">Iron</keyword>
<dbReference type="EC" id="1.2.7.4" evidence="9"/>
<dbReference type="PIRSF" id="PIRSF005023">
    <property type="entry name" value="CODH"/>
    <property type="match status" value="1"/>
</dbReference>
<evidence type="ECO:0000256" key="1">
    <source>
        <dbReference type="ARBA" id="ARBA00001966"/>
    </source>
</evidence>
<evidence type="ECO:0000256" key="4">
    <source>
        <dbReference type="ARBA" id="ARBA00022723"/>
    </source>
</evidence>
<evidence type="ECO:0000256" key="5">
    <source>
        <dbReference type="ARBA" id="ARBA00023002"/>
    </source>
</evidence>
<evidence type="ECO:0000256" key="6">
    <source>
        <dbReference type="ARBA" id="ARBA00023004"/>
    </source>
</evidence>
<evidence type="ECO:0000256" key="9">
    <source>
        <dbReference type="PIRNR" id="PIRNR005023"/>
    </source>
</evidence>
<dbReference type="InterPro" id="IPR016101">
    <property type="entry name" value="CO_DH_a-bundle"/>
</dbReference>
<reference evidence="10" key="1">
    <citation type="submission" date="2024-05" db="EMBL/GenBank/DDBJ databases">
        <title>Isolation and characterization of Sporomusa carbonis sp. nov., a carboxydotrophic hydrogenogen in the genus of Sporomusa isolated from a charcoal burning pile.</title>
        <authorList>
            <person name="Boeer T."/>
            <person name="Rosenbaum F."/>
            <person name="Eysell L."/>
            <person name="Mueller V."/>
            <person name="Daniel R."/>
            <person name="Poehlein A."/>
        </authorList>
    </citation>
    <scope>NUCLEOTIDE SEQUENCE [LARGE SCALE GENOMIC DNA]</scope>
    <source>
        <strain evidence="10">DSM 10669</strain>
    </source>
</reference>
<dbReference type="PANTHER" id="PTHR30109">
    <property type="entry name" value="HYDROXYLAMINE REDUCTASE"/>
    <property type="match status" value="1"/>
</dbReference>
<dbReference type="CDD" id="cd01915">
    <property type="entry name" value="CODH"/>
    <property type="match status" value="1"/>
</dbReference>
<dbReference type="GO" id="GO:0043885">
    <property type="term" value="F:anaerobic carbon-monoxide dehydrogenase activity"/>
    <property type="evidence" value="ECO:0007669"/>
    <property type="project" value="UniProtKB-EC"/>
</dbReference>
<comment type="catalytic activity">
    <reaction evidence="8 9">
        <text>CO + 2 oxidized [2Fe-2S]-[ferredoxin] + H2O = 2 reduced [2Fe-2S]-[ferredoxin] + CO2 + 2 H(+)</text>
        <dbReference type="Rhea" id="RHEA:21040"/>
        <dbReference type="Rhea" id="RHEA-COMP:10000"/>
        <dbReference type="Rhea" id="RHEA-COMP:10001"/>
        <dbReference type="ChEBI" id="CHEBI:15377"/>
        <dbReference type="ChEBI" id="CHEBI:15378"/>
        <dbReference type="ChEBI" id="CHEBI:16526"/>
        <dbReference type="ChEBI" id="CHEBI:17245"/>
        <dbReference type="ChEBI" id="CHEBI:33737"/>
        <dbReference type="ChEBI" id="CHEBI:33738"/>
        <dbReference type="EC" id="1.2.7.4"/>
    </reaction>
</comment>
<keyword evidence="4 9" id="KW-0479">Metal-binding</keyword>
<evidence type="ECO:0000313" key="11">
    <source>
        <dbReference type="Proteomes" id="UP000216752"/>
    </source>
</evidence>
<name>A0ABZ3IV42_9FIRM</name>
<dbReference type="InterPro" id="IPR011254">
    <property type="entry name" value="Prismane-like_sf"/>
</dbReference>
<gene>
    <name evidence="10" type="primary">cooS2</name>
    <name evidence="10" type="ORF">SPSIL_054700</name>
</gene>
<evidence type="ECO:0000256" key="7">
    <source>
        <dbReference type="ARBA" id="ARBA00023014"/>
    </source>
</evidence>
<evidence type="ECO:0000313" key="10">
    <source>
        <dbReference type="EMBL" id="XFO69238.1"/>
    </source>
</evidence>
<comment type="cofactor">
    <cofactor evidence="1">
        <name>[4Fe-4S] cluster</name>
        <dbReference type="ChEBI" id="CHEBI:49883"/>
    </cofactor>
</comment>
<dbReference type="SUPFAM" id="SSF56821">
    <property type="entry name" value="Prismane protein-like"/>
    <property type="match status" value="1"/>
</dbReference>
<evidence type="ECO:0000256" key="2">
    <source>
        <dbReference type="ARBA" id="ARBA00022485"/>
    </source>
</evidence>
<accession>A0ABZ3IV42</accession>
<evidence type="ECO:0000256" key="3">
    <source>
        <dbReference type="ARBA" id="ARBA00022596"/>
    </source>
</evidence>
<protein>
    <recommendedName>
        <fullName evidence="9">Carbon monoxide dehydrogenase</fullName>
        <ecNumber evidence="9">1.2.7.4</ecNumber>
    </recommendedName>
</protein>